<keyword evidence="1" id="KW-0472">Membrane</keyword>
<evidence type="ECO:0000313" key="2">
    <source>
        <dbReference type="EMBL" id="DBA54596.1"/>
    </source>
</evidence>
<keyword evidence="1" id="KW-0812">Transmembrane</keyword>
<accession>A0AAT9J7N9</accession>
<evidence type="ECO:0000256" key="1">
    <source>
        <dbReference type="SAM" id="Phobius"/>
    </source>
</evidence>
<feature type="transmembrane region" description="Helical" evidence="1">
    <location>
        <begin position="30"/>
        <end position="58"/>
    </location>
</feature>
<reference evidence="2" key="1">
    <citation type="journal article" date="2024" name="ISME J.">
        <title>Pleomorphic viruses establish stable relationship with marine hyperthermophilic archaea.</title>
        <authorList>
            <person name="Baquero D.P."/>
            <person name="Bignon E.A."/>
            <person name="Krupovic M."/>
        </authorList>
    </citation>
    <scope>NUCLEOTIDE SEQUENCE</scope>
</reference>
<organism evidence="2">
    <name type="scientific">Archaeoglobus veneficus pleomorphic virus 1</name>
    <dbReference type="NCBI Taxonomy" id="3115750"/>
    <lineage>
        <taxon>Viruses</taxon>
        <taxon>Monodnaviria</taxon>
        <taxon>Trapavirae</taxon>
        <taxon>Calorviricota</taxon>
        <taxon>Caminiviricetes</taxon>
        <taxon>Ageovirales</taxon>
        <taxon>Thalassapleoviridae</taxon>
        <taxon>Avenivirus</taxon>
        <taxon>Avenivirus atlanticense</taxon>
    </lineage>
</organism>
<dbReference type="EMBL" id="BK065155">
    <property type="protein sequence ID" value="DBA54596.1"/>
    <property type="molecule type" value="Genomic_DNA"/>
</dbReference>
<sequence>MSGEIVLLVGLFLAAWFFNSKLLKLATLAVFFFIPVVVGAVQFDLSSAYVSSVVAWWLQDLTQLIVQQALQQIQNSLTSVLPGLT</sequence>
<proteinExistence type="predicted"/>
<protein>
    <submittedName>
        <fullName evidence="2">Uncharacterized protein</fullName>
    </submittedName>
</protein>
<gene>
    <name evidence="2" type="ORF">AvPV1_gp14</name>
</gene>
<name>A0AAT9J7N9_9VIRU</name>
<keyword evidence="1" id="KW-1133">Transmembrane helix</keyword>